<name>A0ABU4FYK3_9BACL</name>
<dbReference type="EMBL" id="JAUBDH010000003">
    <property type="protein sequence ID" value="MDW0109806.1"/>
    <property type="molecule type" value="Genomic_DNA"/>
</dbReference>
<keyword evidence="1" id="KW-0902">Two-component regulatory system</keyword>
<dbReference type="SUPFAM" id="SSF48452">
    <property type="entry name" value="TPR-like"/>
    <property type="match status" value="1"/>
</dbReference>
<dbReference type="SUPFAM" id="SSF52172">
    <property type="entry name" value="CheY-like"/>
    <property type="match status" value="1"/>
</dbReference>
<dbReference type="SUPFAM" id="SSF46894">
    <property type="entry name" value="C-terminal effector domain of the bipartite response regulators"/>
    <property type="match status" value="1"/>
</dbReference>
<dbReference type="InterPro" id="IPR005158">
    <property type="entry name" value="BTAD"/>
</dbReference>
<keyword evidence="3" id="KW-0238">DNA-binding</keyword>
<dbReference type="PROSITE" id="PS50110">
    <property type="entry name" value="RESPONSE_REGULATORY"/>
    <property type="match status" value="1"/>
</dbReference>
<keyword evidence="5" id="KW-0597">Phosphoprotein</keyword>
<dbReference type="SMART" id="SM01043">
    <property type="entry name" value="BTAD"/>
    <property type="match status" value="1"/>
</dbReference>
<evidence type="ECO:0000256" key="1">
    <source>
        <dbReference type="ARBA" id="ARBA00023012"/>
    </source>
</evidence>
<feature type="modified residue" description="4-aspartylphosphate" evidence="5">
    <location>
        <position position="54"/>
    </location>
</feature>
<evidence type="ECO:0000256" key="2">
    <source>
        <dbReference type="ARBA" id="ARBA00023015"/>
    </source>
</evidence>
<dbReference type="InterPro" id="IPR016032">
    <property type="entry name" value="Sig_transdc_resp-reg_C-effctor"/>
</dbReference>
<dbReference type="SMART" id="SM00448">
    <property type="entry name" value="REC"/>
    <property type="match status" value="1"/>
</dbReference>
<sequence>MIRAILVDDEQLALKQLTKQLVKTNEFEVIASYSNATDVLKNMRSIQFDVAFLDIEMPGMSGLDLADLILDWNEDILIVFVTAYRDYAVQAFELRSTDYLLKPILLERLLKTTDRLREELSNRRKESGDLLLKQNYTLSITCFKEFNVYYKTKQVKWKTAKVKELFAYFITHVNNSIHRDVLINALWPEVEYKRAKVQLHTTLSYLRSSLDCLGYPEAIKFAQGSYTMQLAEFHSDAQQFEQYFMHSPIVTTQTIDQSEQLLLTYTGDYLEETGYEWATTKANSLRQLLLHSLQSVADYFSVNCHPSKKQHYLQRLIAADPYSDYATRQLIQFHIDTGNRGEALRVFHDLKDLLMSDLGIMPDSLTMELYTSLLE</sequence>
<dbReference type="InterPro" id="IPR036388">
    <property type="entry name" value="WH-like_DNA-bd_sf"/>
</dbReference>
<dbReference type="InterPro" id="IPR011990">
    <property type="entry name" value="TPR-like_helical_dom_sf"/>
</dbReference>
<protein>
    <submittedName>
        <fullName evidence="7">Response regulator</fullName>
    </submittedName>
</protein>
<dbReference type="Proteomes" id="UP001280629">
    <property type="component" value="Unassembled WGS sequence"/>
</dbReference>
<dbReference type="InterPro" id="IPR011006">
    <property type="entry name" value="CheY-like_superfamily"/>
</dbReference>
<evidence type="ECO:0000256" key="5">
    <source>
        <dbReference type="PROSITE-ProRule" id="PRU00169"/>
    </source>
</evidence>
<dbReference type="InterPro" id="IPR001789">
    <property type="entry name" value="Sig_transdc_resp-reg_receiver"/>
</dbReference>
<reference evidence="7 8" key="1">
    <citation type="submission" date="2023-06" db="EMBL/GenBank/DDBJ databases">
        <title>Sporosarcina sp. nov., isolated from Korean traditional fermented seafood 'Jeotgal'.</title>
        <authorList>
            <person name="Yang A.-I."/>
            <person name="Shin N.-R."/>
        </authorList>
    </citation>
    <scope>NUCLEOTIDE SEQUENCE [LARGE SCALE GENOMIC DNA]</scope>
    <source>
        <strain evidence="7 8">KCTC3840</strain>
    </source>
</reference>
<dbReference type="InterPro" id="IPR051677">
    <property type="entry name" value="AfsR-DnrI-RedD_regulator"/>
</dbReference>
<dbReference type="Gene3D" id="1.10.10.10">
    <property type="entry name" value="Winged helix-like DNA-binding domain superfamily/Winged helix DNA-binding domain"/>
    <property type="match status" value="1"/>
</dbReference>
<comment type="caution">
    <text evidence="7">The sequence shown here is derived from an EMBL/GenBank/DDBJ whole genome shotgun (WGS) entry which is preliminary data.</text>
</comment>
<keyword evidence="8" id="KW-1185">Reference proteome</keyword>
<dbReference type="RefSeq" id="WP_317935348.1">
    <property type="nucleotide sequence ID" value="NZ_JAUBDH010000003.1"/>
</dbReference>
<dbReference type="PANTHER" id="PTHR35807">
    <property type="entry name" value="TRANSCRIPTIONAL REGULATOR REDD-RELATED"/>
    <property type="match status" value="1"/>
</dbReference>
<dbReference type="Pfam" id="PF00072">
    <property type="entry name" value="Response_reg"/>
    <property type="match status" value="1"/>
</dbReference>
<dbReference type="Gene3D" id="1.25.40.10">
    <property type="entry name" value="Tetratricopeptide repeat domain"/>
    <property type="match status" value="1"/>
</dbReference>
<feature type="domain" description="Response regulatory" evidence="6">
    <location>
        <begin position="3"/>
        <end position="117"/>
    </location>
</feature>
<evidence type="ECO:0000256" key="4">
    <source>
        <dbReference type="ARBA" id="ARBA00023163"/>
    </source>
</evidence>
<evidence type="ECO:0000256" key="3">
    <source>
        <dbReference type="ARBA" id="ARBA00023125"/>
    </source>
</evidence>
<evidence type="ECO:0000259" key="6">
    <source>
        <dbReference type="PROSITE" id="PS50110"/>
    </source>
</evidence>
<proteinExistence type="predicted"/>
<gene>
    <name evidence="7" type="ORF">QT716_07015</name>
</gene>
<keyword evidence="2" id="KW-0805">Transcription regulation</keyword>
<dbReference type="Pfam" id="PF03704">
    <property type="entry name" value="BTAD"/>
    <property type="match status" value="1"/>
</dbReference>
<keyword evidence="4" id="KW-0804">Transcription</keyword>
<accession>A0ABU4FYK3</accession>
<evidence type="ECO:0000313" key="8">
    <source>
        <dbReference type="Proteomes" id="UP001280629"/>
    </source>
</evidence>
<organism evidence="7 8">
    <name type="scientific">Sporosarcina aquimarina</name>
    <dbReference type="NCBI Taxonomy" id="114975"/>
    <lineage>
        <taxon>Bacteria</taxon>
        <taxon>Bacillati</taxon>
        <taxon>Bacillota</taxon>
        <taxon>Bacilli</taxon>
        <taxon>Bacillales</taxon>
        <taxon>Caryophanaceae</taxon>
        <taxon>Sporosarcina</taxon>
    </lineage>
</organism>
<evidence type="ECO:0000313" key="7">
    <source>
        <dbReference type="EMBL" id="MDW0109806.1"/>
    </source>
</evidence>
<dbReference type="Gene3D" id="3.40.50.2300">
    <property type="match status" value="1"/>
</dbReference>